<accession>A0A6A5C491</accession>
<dbReference type="GeneID" id="68119454"/>
<keyword evidence="4" id="KW-1185">Reference proteome</keyword>
<protein>
    <recommendedName>
        <fullName evidence="2">Stress-response A/B barrel domain-containing protein</fullName>
    </recommendedName>
</protein>
<name>A0A6A5C491_NAEFO</name>
<dbReference type="PANTHER" id="PTHR33178">
    <property type="match status" value="1"/>
</dbReference>
<evidence type="ECO:0000313" key="3">
    <source>
        <dbReference type="EMBL" id="KAF0981582.1"/>
    </source>
</evidence>
<dbReference type="VEuPathDB" id="AmoebaDB:NfTy_038990"/>
<dbReference type="VEuPathDB" id="AmoebaDB:FDP41_012239"/>
<dbReference type="OrthoDB" id="42919at2759"/>
<dbReference type="Proteomes" id="UP000444721">
    <property type="component" value="Unassembled WGS sequence"/>
</dbReference>
<proteinExistence type="predicted"/>
<comment type="subunit">
    <text evidence="1">Homodimer.</text>
</comment>
<feature type="domain" description="Stress-response A/B barrel" evidence="2">
    <location>
        <begin position="5"/>
        <end position="98"/>
    </location>
</feature>
<dbReference type="RefSeq" id="XP_044566295.1">
    <property type="nucleotide sequence ID" value="XM_044702736.1"/>
</dbReference>
<dbReference type="AlphaFoldDB" id="A0A6A5C491"/>
<sequence length="100" mass="11697">MSKKVDHVVFFKLREVSEEKEKELMEELNALPSKIEGVQTLTFGRNITPERAKGYNYALRATFDSREIIQKYAIHPDHVKVATKLKELFEAPPICLDWEY</sequence>
<dbReference type="SUPFAM" id="SSF54909">
    <property type="entry name" value="Dimeric alpha+beta barrel"/>
    <property type="match status" value="1"/>
</dbReference>
<dbReference type="PANTHER" id="PTHR33178:SF10">
    <property type="entry name" value="STRESS-RESPONSE A_B BARREL DOMAIN-CONTAINING PROTEIN"/>
    <property type="match status" value="1"/>
</dbReference>
<evidence type="ECO:0000259" key="2">
    <source>
        <dbReference type="PROSITE" id="PS51502"/>
    </source>
</evidence>
<dbReference type="SMART" id="SM00886">
    <property type="entry name" value="Dabb"/>
    <property type="match status" value="1"/>
</dbReference>
<dbReference type="PROSITE" id="PS51502">
    <property type="entry name" value="S_R_A_B_BARREL"/>
    <property type="match status" value="1"/>
</dbReference>
<dbReference type="EMBL" id="VFQX01000013">
    <property type="protein sequence ID" value="KAF0981582.1"/>
    <property type="molecule type" value="Genomic_DNA"/>
</dbReference>
<organism evidence="3 4">
    <name type="scientific">Naegleria fowleri</name>
    <name type="common">Brain eating amoeba</name>
    <dbReference type="NCBI Taxonomy" id="5763"/>
    <lineage>
        <taxon>Eukaryota</taxon>
        <taxon>Discoba</taxon>
        <taxon>Heterolobosea</taxon>
        <taxon>Tetramitia</taxon>
        <taxon>Eutetramitia</taxon>
        <taxon>Vahlkampfiidae</taxon>
        <taxon>Naegleria</taxon>
    </lineage>
</organism>
<dbReference type="InterPro" id="IPR013097">
    <property type="entry name" value="Dabb"/>
</dbReference>
<dbReference type="Pfam" id="PF07876">
    <property type="entry name" value="Dabb"/>
    <property type="match status" value="1"/>
</dbReference>
<dbReference type="InterPro" id="IPR044662">
    <property type="entry name" value="HS1/DABB1-like"/>
</dbReference>
<dbReference type="OMA" id="VHIVIAK"/>
<dbReference type="VEuPathDB" id="AmoebaDB:NF0045610"/>
<evidence type="ECO:0000256" key="1">
    <source>
        <dbReference type="ARBA" id="ARBA00011738"/>
    </source>
</evidence>
<dbReference type="Gene3D" id="3.30.70.100">
    <property type="match status" value="1"/>
</dbReference>
<comment type="caution">
    <text evidence="3">The sequence shown here is derived from an EMBL/GenBank/DDBJ whole genome shotgun (WGS) entry which is preliminary data.</text>
</comment>
<gene>
    <name evidence="3" type="ORF">FDP41_012239</name>
</gene>
<dbReference type="InterPro" id="IPR011008">
    <property type="entry name" value="Dimeric_a/b-barrel"/>
</dbReference>
<reference evidence="3 4" key="1">
    <citation type="journal article" date="2019" name="Sci. Rep.">
        <title>Nanopore sequencing improves the draft genome of the human pathogenic amoeba Naegleria fowleri.</title>
        <authorList>
            <person name="Liechti N."/>
            <person name="Schurch N."/>
            <person name="Bruggmann R."/>
            <person name="Wittwer M."/>
        </authorList>
    </citation>
    <scope>NUCLEOTIDE SEQUENCE [LARGE SCALE GENOMIC DNA]</scope>
    <source>
        <strain evidence="3 4">ATCC 30894</strain>
    </source>
</reference>
<evidence type="ECO:0000313" key="4">
    <source>
        <dbReference type="Proteomes" id="UP000444721"/>
    </source>
</evidence>